<keyword evidence="6" id="KW-1185">Reference proteome</keyword>
<keyword evidence="1 3" id="KW-0732">Signal</keyword>
<dbReference type="Pfam" id="PF00087">
    <property type="entry name" value="Toxin_TOLIP"/>
    <property type="match status" value="1"/>
</dbReference>
<protein>
    <recommendedName>
        <fullName evidence="4">Snake toxin/toxin-like domain-containing protein</fullName>
    </recommendedName>
</protein>
<keyword evidence="2" id="KW-1015">Disulfide bond</keyword>
<sequence length="124" mass="12913">MKTLLAWLLLAALAVHSEALKCYTCVASNEDECNRQGSSDCPQYADACSTITGPNTVMKSCSYKPFCDKANNGNSGAKMECCFSDDCNGPHKGRSHGGHPSATGALVSCPALLLGALAVRLIVG</sequence>
<dbReference type="PANTHER" id="PTHR10036">
    <property type="entry name" value="CD59 GLYCOPROTEIN"/>
    <property type="match status" value="1"/>
</dbReference>
<evidence type="ECO:0000256" key="3">
    <source>
        <dbReference type="SAM" id="SignalP"/>
    </source>
</evidence>
<dbReference type="CDD" id="cd23553">
    <property type="entry name" value="TFP_LU_ECD_Ly6PGE"/>
    <property type="match status" value="1"/>
</dbReference>
<name>A0A9D3RRV4_ANGAN</name>
<feature type="domain" description="Snake toxin/toxin-like" evidence="4">
    <location>
        <begin position="20"/>
        <end position="88"/>
    </location>
</feature>
<dbReference type="PANTHER" id="PTHR10036:SF14">
    <property type="entry name" value="LYMPHOCYTE ANTIGEN 6D-LIKE ISOFORM X1"/>
    <property type="match status" value="1"/>
</dbReference>
<accession>A0A9D3RRV4</accession>
<evidence type="ECO:0000313" key="6">
    <source>
        <dbReference type="Proteomes" id="UP001044222"/>
    </source>
</evidence>
<comment type="caution">
    <text evidence="5">The sequence shown here is derived from an EMBL/GenBank/DDBJ whole genome shotgun (WGS) entry which is preliminary data.</text>
</comment>
<dbReference type="AlphaFoldDB" id="A0A9D3RRV4"/>
<dbReference type="InterPro" id="IPR035076">
    <property type="entry name" value="Toxin/TOLIP"/>
</dbReference>
<proteinExistence type="predicted"/>
<dbReference type="Gene3D" id="2.10.60.10">
    <property type="entry name" value="CD59"/>
    <property type="match status" value="1"/>
</dbReference>
<evidence type="ECO:0000313" key="5">
    <source>
        <dbReference type="EMBL" id="KAG5840525.1"/>
    </source>
</evidence>
<dbReference type="FunFam" id="2.10.60.10:FF:000037">
    <property type="entry name" value="Si:ch73-28h20.1"/>
    <property type="match status" value="1"/>
</dbReference>
<dbReference type="Proteomes" id="UP001044222">
    <property type="component" value="Chromosome 10"/>
</dbReference>
<feature type="chain" id="PRO_5039565805" description="Snake toxin/toxin-like domain-containing protein" evidence="3">
    <location>
        <begin position="20"/>
        <end position="124"/>
    </location>
</feature>
<evidence type="ECO:0000259" key="4">
    <source>
        <dbReference type="Pfam" id="PF00087"/>
    </source>
</evidence>
<organism evidence="5 6">
    <name type="scientific">Anguilla anguilla</name>
    <name type="common">European freshwater eel</name>
    <name type="synonym">Muraena anguilla</name>
    <dbReference type="NCBI Taxonomy" id="7936"/>
    <lineage>
        <taxon>Eukaryota</taxon>
        <taxon>Metazoa</taxon>
        <taxon>Chordata</taxon>
        <taxon>Craniata</taxon>
        <taxon>Vertebrata</taxon>
        <taxon>Euteleostomi</taxon>
        <taxon>Actinopterygii</taxon>
        <taxon>Neopterygii</taxon>
        <taxon>Teleostei</taxon>
        <taxon>Anguilliformes</taxon>
        <taxon>Anguillidae</taxon>
        <taxon>Anguilla</taxon>
    </lineage>
</organism>
<gene>
    <name evidence="5" type="ORF">ANANG_G00189720</name>
</gene>
<evidence type="ECO:0000256" key="2">
    <source>
        <dbReference type="ARBA" id="ARBA00023157"/>
    </source>
</evidence>
<reference evidence="5" key="1">
    <citation type="submission" date="2021-01" db="EMBL/GenBank/DDBJ databases">
        <title>A chromosome-scale assembly of European eel, Anguilla anguilla.</title>
        <authorList>
            <person name="Henkel C."/>
            <person name="Jong-Raadsen S.A."/>
            <person name="Dufour S."/>
            <person name="Weltzien F.-A."/>
            <person name="Palstra A.P."/>
            <person name="Pelster B."/>
            <person name="Spaink H.P."/>
            <person name="Van Den Thillart G.E."/>
            <person name="Jansen H."/>
            <person name="Zahm M."/>
            <person name="Klopp C."/>
            <person name="Cedric C."/>
            <person name="Louis A."/>
            <person name="Berthelot C."/>
            <person name="Parey E."/>
            <person name="Roest Crollius H."/>
            <person name="Montfort J."/>
            <person name="Robinson-Rechavi M."/>
            <person name="Bucao C."/>
            <person name="Bouchez O."/>
            <person name="Gislard M."/>
            <person name="Lluch J."/>
            <person name="Milhes M."/>
            <person name="Lampietro C."/>
            <person name="Lopez Roques C."/>
            <person name="Donnadieu C."/>
            <person name="Braasch I."/>
            <person name="Desvignes T."/>
            <person name="Postlethwait J."/>
            <person name="Bobe J."/>
            <person name="Guiguen Y."/>
            <person name="Dirks R."/>
        </authorList>
    </citation>
    <scope>NUCLEOTIDE SEQUENCE</scope>
    <source>
        <strain evidence="5">Tag_6206</strain>
        <tissue evidence="5">Liver</tissue>
    </source>
</reference>
<dbReference type="SUPFAM" id="SSF57302">
    <property type="entry name" value="Snake toxin-like"/>
    <property type="match status" value="1"/>
</dbReference>
<dbReference type="InterPro" id="IPR045860">
    <property type="entry name" value="Snake_toxin-like_sf"/>
</dbReference>
<evidence type="ECO:0000256" key="1">
    <source>
        <dbReference type="ARBA" id="ARBA00022729"/>
    </source>
</evidence>
<feature type="signal peptide" evidence="3">
    <location>
        <begin position="1"/>
        <end position="19"/>
    </location>
</feature>
<dbReference type="EMBL" id="JAFIRN010000010">
    <property type="protein sequence ID" value="KAG5840525.1"/>
    <property type="molecule type" value="Genomic_DNA"/>
</dbReference>